<comment type="caution">
    <text evidence="1">The sequence shown here is derived from an EMBL/GenBank/DDBJ whole genome shotgun (WGS) entry which is preliminary data.</text>
</comment>
<proteinExistence type="predicted"/>
<dbReference type="Proteomes" id="UP000072867">
    <property type="component" value="Unassembled WGS sequence"/>
</dbReference>
<dbReference type="PATRIC" id="fig|33051.3.peg.4015"/>
<name>A0A147HUQ7_9SPHN</name>
<dbReference type="AlphaFoldDB" id="A0A147HUQ7"/>
<dbReference type="STRING" id="33051.SB4_13760"/>
<sequence>MDQDRLGDMTRDELELGQTLRGRRRSRRVLDLLEAWTMVGVMASALSAHRQAALVERLRPAMRHRLRLVSSSSVAVVPAIDAFAAGHGTVVLIGWQVEDEPALLLSFKALNRAVPHLRTVYPDGFVLLNEPLTDALLIEVDPDDPAGPYIDRLSWDSEP</sequence>
<gene>
    <name evidence="1" type="ORF">NS319_13120</name>
</gene>
<organism evidence="1 2">
    <name type="scientific">Sphingomonas sanguinis</name>
    <dbReference type="NCBI Taxonomy" id="33051"/>
    <lineage>
        <taxon>Bacteria</taxon>
        <taxon>Pseudomonadati</taxon>
        <taxon>Pseudomonadota</taxon>
        <taxon>Alphaproteobacteria</taxon>
        <taxon>Sphingomonadales</taxon>
        <taxon>Sphingomonadaceae</taxon>
        <taxon>Sphingomonas</taxon>
    </lineage>
</organism>
<evidence type="ECO:0000313" key="2">
    <source>
        <dbReference type="Proteomes" id="UP000072867"/>
    </source>
</evidence>
<dbReference type="EMBL" id="LDTD01000096">
    <property type="protein sequence ID" value="KTT68601.1"/>
    <property type="molecule type" value="Genomic_DNA"/>
</dbReference>
<reference evidence="1 2" key="1">
    <citation type="journal article" date="2016" name="Front. Microbiol.">
        <title>Genomic Resource of Rice Seed Associated Bacteria.</title>
        <authorList>
            <person name="Midha S."/>
            <person name="Bansal K."/>
            <person name="Sharma S."/>
            <person name="Kumar N."/>
            <person name="Patil P.P."/>
            <person name="Chaudhry V."/>
            <person name="Patil P.B."/>
        </authorList>
    </citation>
    <scope>NUCLEOTIDE SEQUENCE [LARGE SCALE GENOMIC DNA]</scope>
    <source>
        <strain evidence="1 2">NS319</strain>
    </source>
</reference>
<accession>A0A147HUQ7</accession>
<evidence type="ECO:0000313" key="1">
    <source>
        <dbReference type="EMBL" id="KTT68601.1"/>
    </source>
</evidence>
<protein>
    <submittedName>
        <fullName evidence="1">Uncharacterized protein</fullName>
    </submittedName>
</protein>